<dbReference type="RefSeq" id="WP_212818594.1">
    <property type="nucleotide sequence ID" value="NZ_AP023359.1"/>
</dbReference>
<dbReference type="InterPro" id="IPR010610">
    <property type="entry name" value="EryCIII-like_C"/>
</dbReference>
<name>A0A810NCY6_9ACTN</name>
<keyword evidence="4" id="KW-1185">Reference proteome</keyword>
<sequence length="400" mass="41986">MRILLTCQPITSHLVPALVPLAHAALAAGHRVAVATAASMATELARHGVPHLPLPRVPGLEQLRTDPALADEFGLPKALMAPGSRTVEPAVARQIARAYAGPVAGHFAADLLAAAPTFRPDVIVREPAEFGGYLAAERLGIPHATVDIAPYALTELPVVHHAVDAQRMVLGLPPVDDPWHPHRYLLAALLPPRWYPPELRLPTTRHYRVPVPEEEPAPAGGPGGDPDRPLVLASLGSLALTLPGMADLLPVIVRALGALPCRAVVTLGGQAQLAATIGPVPDNVRVEPYVAQAELLARCDLFVTHAGYSAIREAVAAGVPMVTLPVVADQPANAARVAELGLGRTLPIKNLTADAVVRACAAVLADPGYGTRVAALRKELRDSPDLTHLVDDLTTLEPCP</sequence>
<evidence type="ECO:0000256" key="1">
    <source>
        <dbReference type="SAM" id="SignalP"/>
    </source>
</evidence>
<dbReference type="InterPro" id="IPR050426">
    <property type="entry name" value="Glycosyltransferase_28"/>
</dbReference>
<dbReference type="CDD" id="cd03784">
    <property type="entry name" value="GT1_Gtf-like"/>
    <property type="match status" value="1"/>
</dbReference>
<gene>
    <name evidence="3" type="ORF">Prubr_63840</name>
</gene>
<feature type="signal peptide" evidence="1">
    <location>
        <begin position="1"/>
        <end position="27"/>
    </location>
</feature>
<evidence type="ECO:0000313" key="3">
    <source>
        <dbReference type="EMBL" id="BCJ69363.1"/>
    </source>
</evidence>
<evidence type="ECO:0000259" key="2">
    <source>
        <dbReference type="Pfam" id="PF06722"/>
    </source>
</evidence>
<dbReference type="SUPFAM" id="SSF53756">
    <property type="entry name" value="UDP-Glycosyltransferase/glycogen phosphorylase"/>
    <property type="match status" value="1"/>
</dbReference>
<feature type="domain" description="Erythromycin biosynthesis protein CIII-like C-terminal" evidence="2">
    <location>
        <begin position="255"/>
        <end position="395"/>
    </location>
</feature>
<dbReference type="Pfam" id="PF06722">
    <property type="entry name" value="EryCIII-like_C"/>
    <property type="match status" value="1"/>
</dbReference>
<dbReference type="Proteomes" id="UP000680866">
    <property type="component" value="Chromosome"/>
</dbReference>
<accession>A0A810NCY6</accession>
<dbReference type="GO" id="GO:0008194">
    <property type="term" value="F:UDP-glycosyltransferase activity"/>
    <property type="evidence" value="ECO:0007669"/>
    <property type="project" value="InterPro"/>
</dbReference>
<keyword evidence="1" id="KW-0732">Signal</keyword>
<dbReference type="AlphaFoldDB" id="A0A810NCY6"/>
<dbReference type="GO" id="GO:0017000">
    <property type="term" value="P:antibiotic biosynthetic process"/>
    <property type="evidence" value="ECO:0007669"/>
    <property type="project" value="UniProtKB-ARBA"/>
</dbReference>
<dbReference type="PANTHER" id="PTHR48050:SF13">
    <property type="entry name" value="STEROL 3-BETA-GLUCOSYLTRANSFERASE UGT80A2"/>
    <property type="match status" value="1"/>
</dbReference>
<dbReference type="FunFam" id="3.40.50.2000:FF:000072">
    <property type="entry name" value="Glycosyl transferase"/>
    <property type="match status" value="1"/>
</dbReference>
<organism evidence="3 4">
    <name type="scientific">Polymorphospora rubra</name>
    <dbReference type="NCBI Taxonomy" id="338584"/>
    <lineage>
        <taxon>Bacteria</taxon>
        <taxon>Bacillati</taxon>
        <taxon>Actinomycetota</taxon>
        <taxon>Actinomycetes</taxon>
        <taxon>Micromonosporales</taxon>
        <taxon>Micromonosporaceae</taxon>
        <taxon>Polymorphospora</taxon>
    </lineage>
</organism>
<dbReference type="PANTHER" id="PTHR48050">
    <property type="entry name" value="STEROL 3-BETA-GLUCOSYLTRANSFERASE"/>
    <property type="match status" value="1"/>
</dbReference>
<keyword evidence="3" id="KW-0808">Transferase</keyword>
<dbReference type="EMBL" id="AP023359">
    <property type="protein sequence ID" value="BCJ69363.1"/>
    <property type="molecule type" value="Genomic_DNA"/>
</dbReference>
<dbReference type="InterPro" id="IPR002213">
    <property type="entry name" value="UDP_glucos_trans"/>
</dbReference>
<dbReference type="KEGG" id="pry:Prubr_63840"/>
<feature type="chain" id="PRO_5039541488" evidence="1">
    <location>
        <begin position="28"/>
        <end position="400"/>
    </location>
</feature>
<evidence type="ECO:0000313" key="4">
    <source>
        <dbReference type="Proteomes" id="UP000680866"/>
    </source>
</evidence>
<protein>
    <submittedName>
        <fullName evidence="3">Glycosyl transferase</fullName>
    </submittedName>
</protein>
<dbReference type="Gene3D" id="3.40.50.2000">
    <property type="entry name" value="Glycogen Phosphorylase B"/>
    <property type="match status" value="2"/>
</dbReference>
<reference evidence="3" key="1">
    <citation type="submission" date="2020-08" db="EMBL/GenBank/DDBJ databases">
        <title>Whole genome shotgun sequence of Polymorphospora rubra NBRC 101157.</title>
        <authorList>
            <person name="Komaki H."/>
            <person name="Tamura T."/>
        </authorList>
    </citation>
    <scope>NUCLEOTIDE SEQUENCE</scope>
    <source>
        <strain evidence="3">NBRC 101157</strain>
    </source>
</reference>
<dbReference type="GO" id="GO:0016758">
    <property type="term" value="F:hexosyltransferase activity"/>
    <property type="evidence" value="ECO:0007669"/>
    <property type="project" value="UniProtKB-ARBA"/>
</dbReference>
<proteinExistence type="predicted"/>